<name>A0AAD7MQD6_9AGAR</name>
<dbReference type="GO" id="GO:0061630">
    <property type="term" value="F:ubiquitin protein ligase activity"/>
    <property type="evidence" value="ECO:0007669"/>
    <property type="project" value="TreeGrafter"/>
</dbReference>
<accession>A0AAD7MQD6</accession>
<evidence type="ECO:0000256" key="2">
    <source>
        <dbReference type="PROSITE-ProRule" id="PRU00358"/>
    </source>
</evidence>
<proteinExistence type="predicted"/>
<dbReference type="GO" id="GO:0016567">
    <property type="term" value="P:protein ubiquitination"/>
    <property type="evidence" value="ECO:0007669"/>
    <property type="project" value="TreeGrafter"/>
</dbReference>
<dbReference type="InterPro" id="IPR003105">
    <property type="entry name" value="SRA_YDG"/>
</dbReference>
<dbReference type="PANTHER" id="PTHR14140:SF27">
    <property type="entry name" value="OS04G0289800 PROTEIN"/>
    <property type="match status" value="1"/>
</dbReference>
<evidence type="ECO:0000256" key="3">
    <source>
        <dbReference type="SAM" id="MobiDB-lite"/>
    </source>
</evidence>
<protein>
    <submittedName>
        <fullName evidence="5">PUA-like domain-containing protein</fullName>
    </submittedName>
</protein>
<dbReference type="Pfam" id="PF02182">
    <property type="entry name" value="SAD_SRA"/>
    <property type="match status" value="1"/>
</dbReference>
<keyword evidence="6" id="KW-1185">Reference proteome</keyword>
<reference evidence="5" key="1">
    <citation type="submission" date="2023-03" db="EMBL/GenBank/DDBJ databases">
        <title>Massive genome expansion in bonnet fungi (Mycena s.s.) driven by repeated elements and novel gene families across ecological guilds.</title>
        <authorList>
            <consortium name="Lawrence Berkeley National Laboratory"/>
            <person name="Harder C.B."/>
            <person name="Miyauchi S."/>
            <person name="Viragh M."/>
            <person name="Kuo A."/>
            <person name="Thoen E."/>
            <person name="Andreopoulos B."/>
            <person name="Lu D."/>
            <person name="Skrede I."/>
            <person name="Drula E."/>
            <person name="Henrissat B."/>
            <person name="Morin E."/>
            <person name="Kohler A."/>
            <person name="Barry K."/>
            <person name="LaButti K."/>
            <person name="Morin E."/>
            <person name="Salamov A."/>
            <person name="Lipzen A."/>
            <person name="Mereny Z."/>
            <person name="Hegedus B."/>
            <person name="Baldrian P."/>
            <person name="Stursova M."/>
            <person name="Weitz H."/>
            <person name="Taylor A."/>
            <person name="Grigoriev I.V."/>
            <person name="Nagy L.G."/>
            <person name="Martin F."/>
            <person name="Kauserud H."/>
        </authorList>
    </citation>
    <scope>NUCLEOTIDE SEQUENCE</scope>
    <source>
        <strain evidence="5">CBHHK188m</strain>
    </source>
</reference>
<dbReference type="Proteomes" id="UP001215280">
    <property type="component" value="Unassembled WGS sequence"/>
</dbReference>
<feature type="region of interest" description="Disordered" evidence="3">
    <location>
        <begin position="182"/>
        <end position="239"/>
    </location>
</feature>
<dbReference type="PROSITE" id="PS51015">
    <property type="entry name" value="YDG"/>
    <property type="match status" value="1"/>
</dbReference>
<organism evidence="5 6">
    <name type="scientific">Mycena maculata</name>
    <dbReference type="NCBI Taxonomy" id="230809"/>
    <lineage>
        <taxon>Eukaryota</taxon>
        <taxon>Fungi</taxon>
        <taxon>Dikarya</taxon>
        <taxon>Basidiomycota</taxon>
        <taxon>Agaricomycotina</taxon>
        <taxon>Agaricomycetes</taxon>
        <taxon>Agaricomycetidae</taxon>
        <taxon>Agaricales</taxon>
        <taxon>Marasmiineae</taxon>
        <taxon>Mycenaceae</taxon>
        <taxon>Mycena</taxon>
    </lineage>
</organism>
<sequence length="239" mass="26206">MPVERTKSGPPKRKLKCVRKPGVNPKIYGPIPGIPVFSTFTSRHECSKAGVHAHTLKGIHGTKDGPAYSIVMSGRYEDNSDKGDAFVYTGEGGRLTVLPGGKKTRSGPQVKDQEWVGGNKSLQLSQISGNPVRVVRGHRLNSRYAPVEGYRYDGLYQVTEATRAVGKTGFVTCQFTFERLPGQPPLPNEVLRPAKVPARRRCKSSPTSTADISQTEDASSEPSELKPLRSLKREQSEEF</sequence>
<dbReference type="GO" id="GO:0044027">
    <property type="term" value="P:negative regulation of gene expression via chromosomal CpG island methylation"/>
    <property type="evidence" value="ECO:0007669"/>
    <property type="project" value="TreeGrafter"/>
</dbReference>
<dbReference type="EMBL" id="JARJLG010000213">
    <property type="protein sequence ID" value="KAJ7727325.1"/>
    <property type="molecule type" value="Genomic_DNA"/>
</dbReference>
<dbReference type="SUPFAM" id="SSF88697">
    <property type="entry name" value="PUA domain-like"/>
    <property type="match status" value="1"/>
</dbReference>
<dbReference type="InterPro" id="IPR036987">
    <property type="entry name" value="SRA-YDG_sf"/>
</dbReference>
<dbReference type="InterPro" id="IPR015947">
    <property type="entry name" value="PUA-like_sf"/>
</dbReference>
<dbReference type="AlphaFoldDB" id="A0AAD7MQD6"/>
<feature type="compositionally biased region" description="Polar residues" evidence="3">
    <location>
        <begin position="204"/>
        <end position="222"/>
    </location>
</feature>
<dbReference type="InterPro" id="IPR045134">
    <property type="entry name" value="UHRF1/2-like"/>
</dbReference>
<feature type="compositionally biased region" description="Basic and acidic residues" evidence="3">
    <location>
        <begin position="223"/>
        <end position="239"/>
    </location>
</feature>
<comment type="caution">
    <text evidence="5">The sequence shown here is derived from an EMBL/GenBank/DDBJ whole genome shotgun (WGS) entry which is preliminary data.</text>
</comment>
<evidence type="ECO:0000256" key="1">
    <source>
        <dbReference type="ARBA" id="ARBA00023242"/>
    </source>
</evidence>
<dbReference type="GO" id="GO:0005634">
    <property type="term" value="C:nucleus"/>
    <property type="evidence" value="ECO:0007669"/>
    <property type="project" value="UniProtKB-SubCell"/>
</dbReference>
<dbReference type="PANTHER" id="PTHR14140">
    <property type="entry name" value="E3 UBIQUITIN-PROTEIN LIGASE UHRF-RELATED"/>
    <property type="match status" value="1"/>
</dbReference>
<feature type="domain" description="YDG" evidence="4">
    <location>
        <begin position="29"/>
        <end position="179"/>
    </location>
</feature>
<gene>
    <name evidence="5" type="ORF">DFH07DRAFT_852047</name>
</gene>
<evidence type="ECO:0000313" key="5">
    <source>
        <dbReference type="EMBL" id="KAJ7727325.1"/>
    </source>
</evidence>
<dbReference type="SMART" id="SM00466">
    <property type="entry name" value="SRA"/>
    <property type="match status" value="1"/>
</dbReference>
<dbReference type="Gene3D" id="2.30.280.10">
    <property type="entry name" value="SRA-YDG"/>
    <property type="match status" value="1"/>
</dbReference>
<comment type="subcellular location">
    <subcellularLocation>
        <location evidence="2">Nucleus</location>
    </subcellularLocation>
</comment>
<evidence type="ECO:0000313" key="6">
    <source>
        <dbReference type="Proteomes" id="UP001215280"/>
    </source>
</evidence>
<evidence type="ECO:0000259" key="4">
    <source>
        <dbReference type="PROSITE" id="PS51015"/>
    </source>
</evidence>
<keyword evidence="1 2" id="KW-0539">Nucleus</keyword>